<gene>
    <name evidence="3" type="ORF">BC659_1566</name>
</gene>
<dbReference type="InterPro" id="IPR050300">
    <property type="entry name" value="GDXG_lipolytic_enzyme"/>
</dbReference>
<dbReference type="PANTHER" id="PTHR48081">
    <property type="entry name" value="AB HYDROLASE SUPERFAMILY PROTEIN C4A8.06C"/>
    <property type="match status" value="1"/>
</dbReference>
<dbReference type="Pfam" id="PF20434">
    <property type="entry name" value="BD-FAE"/>
    <property type="match status" value="1"/>
</dbReference>
<name>A0A4R6IV72_9BACT</name>
<feature type="domain" description="BD-FAE-like" evidence="2">
    <location>
        <begin position="65"/>
        <end position="262"/>
    </location>
</feature>
<accession>A0A4R6IV72</accession>
<evidence type="ECO:0000259" key="2">
    <source>
        <dbReference type="Pfam" id="PF20434"/>
    </source>
</evidence>
<reference evidence="3 4" key="1">
    <citation type="submission" date="2019-03" db="EMBL/GenBank/DDBJ databases">
        <title>Genomic Encyclopedia of Archaeal and Bacterial Type Strains, Phase II (KMG-II): from individual species to whole genera.</title>
        <authorList>
            <person name="Goeker M."/>
        </authorList>
    </citation>
    <scope>NUCLEOTIDE SEQUENCE [LARGE SCALE GENOMIC DNA]</scope>
    <source>
        <strain evidence="3 4">DSM 28323</strain>
    </source>
</reference>
<keyword evidence="1" id="KW-0378">Hydrolase</keyword>
<dbReference type="EMBL" id="SNWP01000011">
    <property type="protein sequence ID" value="TDO26261.1"/>
    <property type="molecule type" value="Genomic_DNA"/>
</dbReference>
<dbReference type="GO" id="GO:0016787">
    <property type="term" value="F:hydrolase activity"/>
    <property type="evidence" value="ECO:0007669"/>
    <property type="project" value="UniProtKB-KW"/>
</dbReference>
<organism evidence="3 4">
    <name type="scientific">Sediminibacterium goheungense</name>
    <dbReference type="NCBI Taxonomy" id="1086393"/>
    <lineage>
        <taxon>Bacteria</taxon>
        <taxon>Pseudomonadati</taxon>
        <taxon>Bacteroidota</taxon>
        <taxon>Chitinophagia</taxon>
        <taxon>Chitinophagales</taxon>
        <taxon>Chitinophagaceae</taxon>
        <taxon>Sediminibacterium</taxon>
    </lineage>
</organism>
<comment type="caution">
    <text evidence="3">The sequence shown here is derived from an EMBL/GenBank/DDBJ whole genome shotgun (WGS) entry which is preliminary data.</text>
</comment>
<dbReference type="PANTHER" id="PTHR48081:SF6">
    <property type="entry name" value="PEPTIDASE S9 PROLYL OLIGOPEPTIDASE CATALYTIC DOMAIN-CONTAINING PROTEIN"/>
    <property type="match status" value="1"/>
</dbReference>
<dbReference type="InterPro" id="IPR049492">
    <property type="entry name" value="BD-FAE-like_dom"/>
</dbReference>
<protein>
    <submittedName>
        <fullName evidence="3">Acetyl esterase/lipase</fullName>
    </submittedName>
</protein>
<dbReference type="Proteomes" id="UP000295741">
    <property type="component" value="Unassembled WGS sequence"/>
</dbReference>
<proteinExistence type="predicted"/>
<sequence length="306" mass="34411">MMKILSLTYMRPSIPMLMVCIVLTRFVAAQEIIPIYTMAIPGAKASKKTESKSDGMFRNVTMPTLEIYLPEKEKATGTAVIICPGGGYSVVVYDGEGINTAKMLQQKGIAAFVLKYRLPDDSIMADKRYGPLQDVQQAFKLVREQAARWGVNPAKIGIMGFSAGGHLAATAATHFARPLISNPENTSLRPDFQVLVYPVISMQDGLTHNDSRRKLLGEQATKEDKDRFSGELNSTAQTPPLYITHASDDKVVNVRNSIRYYEAIQEKNIPAEMHIYQQGGHGFIFRHKEWIEPLFQWMRLNKWIEK</sequence>
<dbReference type="SUPFAM" id="SSF53474">
    <property type="entry name" value="alpha/beta-Hydrolases"/>
    <property type="match status" value="1"/>
</dbReference>
<evidence type="ECO:0000313" key="4">
    <source>
        <dbReference type="Proteomes" id="UP000295741"/>
    </source>
</evidence>
<dbReference type="Gene3D" id="3.40.50.1820">
    <property type="entry name" value="alpha/beta hydrolase"/>
    <property type="match status" value="1"/>
</dbReference>
<dbReference type="InterPro" id="IPR029058">
    <property type="entry name" value="AB_hydrolase_fold"/>
</dbReference>
<keyword evidence="4" id="KW-1185">Reference proteome</keyword>
<evidence type="ECO:0000256" key="1">
    <source>
        <dbReference type="ARBA" id="ARBA00022801"/>
    </source>
</evidence>
<evidence type="ECO:0000313" key="3">
    <source>
        <dbReference type="EMBL" id="TDO26261.1"/>
    </source>
</evidence>
<dbReference type="AlphaFoldDB" id="A0A4R6IV72"/>